<evidence type="ECO:0000256" key="1">
    <source>
        <dbReference type="SAM" id="MobiDB-lite"/>
    </source>
</evidence>
<sequence length="50" mass="5899">MKKINAAPRKNDESKILVRPGCDQEFTKSKQRNYPSYEKLNRENDVHPHS</sequence>
<evidence type="ECO:0000313" key="3">
    <source>
        <dbReference type="Proteomes" id="UP001202961"/>
    </source>
</evidence>
<accession>A0ABT0U204</accession>
<keyword evidence="3" id="KW-1185">Reference proteome</keyword>
<proteinExistence type="predicted"/>
<reference evidence="2 3" key="1">
    <citation type="journal article" date="2022" name="Syst. Appl. Microbiol.">
        <title>Rhodopirellula aestuarii sp. nov., a novel member of the genus Rhodopirellula isolated from brackish sediments collected in the Tagus River estuary, Portugal.</title>
        <authorList>
            <person name="Vitorino I.R."/>
            <person name="Klimek D."/>
            <person name="Calusinska M."/>
            <person name="Lobo-da-Cunha A."/>
            <person name="Vasconcelos V."/>
            <person name="Lage O.M."/>
        </authorList>
    </citation>
    <scope>NUCLEOTIDE SEQUENCE [LARGE SCALE GENOMIC DNA]</scope>
    <source>
        <strain evidence="2 3">ICT_H3.1</strain>
    </source>
</reference>
<dbReference type="Proteomes" id="UP001202961">
    <property type="component" value="Unassembled WGS sequence"/>
</dbReference>
<feature type="region of interest" description="Disordered" evidence="1">
    <location>
        <begin position="1"/>
        <end position="50"/>
    </location>
</feature>
<comment type="caution">
    <text evidence="2">The sequence shown here is derived from an EMBL/GenBank/DDBJ whole genome shotgun (WGS) entry which is preliminary data.</text>
</comment>
<protein>
    <submittedName>
        <fullName evidence="2">Uncharacterized protein</fullName>
    </submittedName>
</protein>
<gene>
    <name evidence="2" type="ORF">NB063_09890</name>
</gene>
<name>A0ABT0U204_9BACT</name>
<dbReference type="RefSeq" id="WP_250928559.1">
    <property type="nucleotide sequence ID" value="NZ_JAMQBK010000025.1"/>
</dbReference>
<organism evidence="2 3">
    <name type="scientific">Aporhodopirellula aestuarii</name>
    <dbReference type="NCBI Taxonomy" id="2950107"/>
    <lineage>
        <taxon>Bacteria</taxon>
        <taxon>Pseudomonadati</taxon>
        <taxon>Planctomycetota</taxon>
        <taxon>Planctomycetia</taxon>
        <taxon>Pirellulales</taxon>
        <taxon>Pirellulaceae</taxon>
        <taxon>Aporhodopirellula</taxon>
    </lineage>
</organism>
<dbReference type="EMBL" id="JAMQBK010000025">
    <property type="protein sequence ID" value="MCM2370918.1"/>
    <property type="molecule type" value="Genomic_DNA"/>
</dbReference>
<feature type="compositionally biased region" description="Basic and acidic residues" evidence="1">
    <location>
        <begin position="39"/>
        <end position="50"/>
    </location>
</feature>
<evidence type="ECO:0000313" key="2">
    <source>
        <dbReference type="EMBL" id="MCM2370918.1"/>
    </source>
</evidence>